<evidence type="ECO:0000313" key="3">
    <source>
        <dbReference type="Proteomes" id="UP000078492"/>
    </source>
</evidence>
<reference evidence="2 3" key="1">
    <citation type="submission" date="2015-09" db="EMBL/GenBank/DDBJ databases">
        <title>Trachymyrmex cornetzi WGS genome.</title>
        <authorList>
            <person name="Nygaard S."/>
            <person name="Hu H."/>
            <person name="Boomsma J."/>
            <person name="Zhang G."/>
        </authorList>
    </citation>
    <scope>NUCLEOTIDE SEQUENCE [LARGE SCALE GENOMIC DNA]</scope>
    <source>
        <strain evidence="2">Tcor2-1</strain>
        <tissue evidence="2">Whole body</tissue>
    </source>
</reference>
<protein>
    <recommendedName>
        <fullName evidence="4">CCHC-type domain-containing protein</fullName>
    </recommendedName>
</protein>
<accession>A0A151J4S8</accession>
<dbReference type="PANTHER" id="PTHR33223:SF6">
    <property type="entry name" value="CCHC-TYPE DOMAIN-CONTAINING PROTEIN"/>
    <property type="match status" value="1"/>
</dbReference>
<proteinExistence type="predicted"/>
<sequence>MDRAQLDKLSIDELQEVAQRHNLPLCEDPRRLIDSIMSYQERRSSSALTSGTGASKQASGVQFAPRDVASLIATVVNPIQQMHQEILEGQKRQQEIMMRMLESLTGHNAPPANESTEGPTMQMIPEAVSPLSRGASPSSQRTTLSTIPTSHAVSLLATQIPEYGGQETENVQLWIQRVEQVARIHEVHSDVTLLAASGKLVKLAKRWYNIGSGTMLESWPGFKKAILKRFSRKVLYHVALQKIEARKWHNFKESFMEYAMDKLTLMHDLDLPQESAIHLLISGILSRSLRETAAALNIESVDSFLDAMHKITSVNTDSDKRLTNDSRSVKLKDMASKKGGKSSQTTQAEQKDGTPSCRFCKTPGHIIEDCRKRQWKERYQTTPALPSTTSPPAVVSAVEVTQQDHTVAHVQPQGRNLQLNNIALEVKTFNNVKCDLSTLIDTGSPISFVKPSIYHKFCNETLDALLAPKNEYKALNNLPIGIHGSIVSTIAFDQLKDIDFNIHLHVLKDDNIATDFIVGRDFLDEHRITATYTPKTKDAPPHAFSKTLLQVLACAETGNSALNSIDNISTDFEMQVTERLKGILIEIRNSDVKSIDDD</sequence>
<keyword evidence="3" id="KW-1185">Reference proteome</keyword>
<feature type="compositionally biased region" description="Basic and acidic residues" evidence="1">
    <location>
        <begin position="318"/>
        <end position="336"/>
    </location>
</feature>
<organism evidence="2 3">
    <name type="scientific">Trachymyrmex cornetzi</name>
    <dbReference type="NCBI Taxonomy" id="471704"/>
    <lineage>
        <taxon>Eukaryota</taxon>
        <taxon>Metazoa</taxon>
        <taxon>Ecdysozoa</taxon>
        <taxon>Arthropoda</taxon>
        <taxon>Hexapoda</taxon>
        <taxon>Insecta</taxon>
        <taxon>Pterygota</taxon>
        <taxon>Neoptera</taxon>
        <taxon>Endopterygota</taxon>
        <taxon>Hymenoptera</taxon>
        <taxon>Apocrita</taxon>
        <taxon>Aculeata</taxon>
        <taxon>Formicoidea</taxon>
        <taxon>Formicidae</taxon>
        <taxon>Myrmicinae</taxon>
        <taxon>Trachymyrmex</taxon>
    </lineage>
</organism>
<dbReference type="AlphaFoldDB" id="A0A151J4S8"/>
<evidence type="ECO:0000313" key="2">
    <source>
        <dbReference type="EMBL" id="KYN17781.1"/>
    </source>
</evidence>
<dbReference type="Proteomes" id="UP000078492">
    <property type="component" value="Unassembled WGS sequence"/>
</dbReference>
<evidence type="ECO:0000256" key="1">
    <source>
        <dbReference type="SAM" id="MobiDB-lite"/>
    </source>
</evidence>
<feature type="region of interest" description="Disordered" evidence="1">
    <location>
        <begin position="318"/>
        <end position="355"/>
    </location>
</feature>
<dbReference type="Gene3D" id="2.40.70.10">
    <property type="entry name" value="Acid Proteases"/>
    <property type="match status" value="1"/>
</dbReference>
<dbReference type="PANTHER" id="PTHR33223">
    <property type="entry name" value="CCHC-TYPE DOMAIN-CONTAINING PROTEIN"/>
    <property type="match status" value="1"/>
</dbReference>
<dbReference type="EMBL" id="KQ980094">
    <property type="protein sequence ID" value="KYN17781.1"/>
    <property type="molecule type" value="Genomic_DNA"/>
</dbReference>
<evidence type="ECO:0008006" key="4">
    <source>
        <dbReference type="Google" id="ProtNLM"/>
    </source>
</evidence>
<dbReference type="InterPro" id="IPR021109">
    <property type="entry name" value="Peptidase_aspartic_dom_sf"/>
</dbReference>
<name>A0A151J4S8_9HYME</name>
<gene>
    <name evidence="2" type="ORF">ALC57_09934</name>
</gene>